<evidence type="ECO:0000313" key="2">
    <source>
        <dbReference type="EMBL" id="QDS75328.1"/>
    </source>
</evidence>
<dbReference type="SUPFAM" id="SSF57850">
    <property type="entry name" value="RING/U-box"/>
    <property type="match status" value="1"/>
</dbReference>
<accession>A0A517LI63</accession>
<dbReference type="OrthoDB" id="1431934at2759"/>
<evidence type="ECO:0000256" key="1">
    <source>
        <dbReference type="SAM" id="MobiDB-lite"/>
    </source>
</evidence>
<gene>
    <name evidence="2" type="ORF">FKW77_001879</name>
</gene>
<dbReference type="Proteomes" id="UP000316270">
    <property type="component" value="Chromosome 13"/>
</dbReference>
<protein>
    <recommendedName>
        <fullName evidence="4">RING-type domain-containing protein</fullName>
    </recommendedName>
</protein>
<evidence type="ECO:0000313" key="3">
    <source>
        <dbReference type="Proteomes" id="UP000316270"/>
    </source>
</evidence>
<keyword evidence="3" id="KW-1185">Reference proteome</keyword>
<dbReference type="Gene3D" id="3.30.40.10">
    <property type="entry name" value="Zinc/RING finger domain, C3HC4 (zinc finger)"/>
    <property type="match status" value="1"/>
</dbReference>
<name>A0A517LI63_9PEZI</name>
<organism evidence="2 3">
    <name type="scientific">Venturia effusa</name>
    <dbReference type="NCBI Taxonomy" id="50376"/>
    <lineage>
        <taxon>Eukaryota</taxon>
        <taxon>Fungi</taxon>
        <taxon>Dikarya</taxon>
        <taxon>Ascomycota</taxon>
        <taxon>Pezizomycotina</taxon>
        <taxon>Dothideomycetes</taxon>
        <taxon>Pleosporomycetidae</taxon>
        <taxon>Venturiales</taxon>
        <taxon>Venturiaceae</taxon>
        <taxon>Venturia</taxon>
    </lineage>
</organism>
<feature type="region of interest" description="Disordered" evidence="1">
    <location>
        <begin position="1"/>
        <end position="38"/>
    </location>
</feature>
<dbReference type="InterPro" id="IPR013083">
    <property type="entry name" value="Znf_RING/FYVE/PHD"/>
</dbReference>
<dbReference type="STRING" id="50376.A0A517LI63"/>
<dbReference type="EMBL" id="CP042197">
    <property type="protein sequence ID" value="QDS75328.1"/>
    <property type="molecule type" value="Genomic_DNA"/>
</dbReference>
<sequence>MTPGSSKHAREEDSGPSRPNKAFRSGEGTREQAIVLDDSDDDGSDLTLVDLPRLGKHFKFALRLFDHEKTASKRRSERIIITTRPQEPAQDVQIKPTWIDGRLNIFFERSVPLRSGLSQYCHVSNEAETATKFSHVVSRVFDCLDAVDDFFSFEFALYKTNAEEVPQLGPLTADQKIIRGDTLLTRILEGDDEVAVRVRLREYITVASDDNKDDVFAITPGIDCTISQIRKLAAAVWTDKEAESMRLWADDLELDDDSIPLAAWGLRHMSRLRCMIETRECAICADDVGFLAWPSRTTSTCHHEVHNCTNCIRNWISSRLDNNSWDKITCLEDGCDEVYQAADVQLHAVTEELESDHMTCRNCNLHPPGHRARFAQYRPPPFQNLVQQPQMQAPVQQAPIQFAFQPMHYQVLADRQLPPAPQLPVDYQILPIDQWLAGVPVAPPIPPMIDPHQQAMLDAQQQQQQEQLQRQEQARYALMLAQMRAQQAAHMPGAQARERRAPR</sequence>
<reference evidence="2 3" key="1">
    <citation type="submission" date="2019-07" db="EMBL/GenBank/DDBJ databases">
        <title>Finished genome of Venturia effusa.</title>
        <authorList>
            <person name="Young C.A."/>
            <person name="Cox M.P."/>
            <person name="Ganley A.R.D."/>
            <person name="David W.J."/>
        </authorList>
    </citation>
    <scope>NUCLEOTIDE SEQUENCE [LARGE SCALE GENOMIC DNA]</scope>
    <source>
        <strain evidence="3">albino</strain>
    </source>
</reference>
<evidence type="ECO:0008006" key="4">
    <source>
        <dbReference type="Google" id="ProtNLM"/>
    </source>
</evidence>
<dbReference type="AlphaFoldDB" id="A0A517LI63"/>
<proteinExistence type="predicted"/>